<name>A0AA86DYN5_SULMK</name>
<dbReference type="InterPro" id="IPR015797">
    <property type="entry name" value="NUDIX_hydrolase-like_dom_sf"/>
</dbReference>
<feature type="binding site" evidence="3">
    <location>
        <position position="149"/>
    </location>
    <ligand>
        <name>Mg(2+)</name>
        <dbReference type="ChEBI" id="CHEBI:18420"/>
        <label>1</label>
    </ligand>
</feature>
<dbReference type="Gene3D" id="3.90.79.10">
    <property type="entry name" value="Nucleoside Triphosphate Pyrophosphohydrolase"/>
    <property type="match status" value="1"/>
</dbReference>
<evidence type="ECO:0000313" key="6">
    <source>
        <dbReference type="EMBL" id="AHJ13478.1"/>
    </source>
</evidence>
<feature type="domain" description="Nudix hydrolase" evidence="5">
    <location>
        <begin position="39"/>
        <end position="178"/>
    </location>
</feature>
<organism evidence="6 7">
    <name type="scientific">Sulfurospirillum multivorans (strain DM 12446 / JCM 15788 / NBRC 109480)</name>
    <dbReference type="NCBI Taxonomy" id="1150621"/>
    <lineage>
        <taxon>Bacteria</taxon>
        <taxon>Pseudomonadati</taxon>
        <taxon>Campylobacterota</taxon>
        <taxon>Epsilonproteobacteria</taxon>
        <taxon>Campylobacterales</taxon>
        <taxon>Sulfurospirillaceae</taxon>
        <taxon>Sulfurospirillum</taxon>
    </lineage>
</organism>
<dbReference type="SUPFAM" id="SSF55811">
    <property type="entry name" value="Nudix"/>
    <property type="match status" value="1"/>
</dbReference>
<feature type="binding site" evidence="3">
    <location>
        <position position="80"/>
    </location>
    <ligand>
        <name>Mg(2+)</name>
        <dbReference type="ChEBI" id="CHEBI:18420"/>
        <label>1</label>
    </ligand>
</feature>
<evidence type="ECO:0000256" key="1">
    <source>
        <dbReference type="ARBA" id="ARBA00001946"/>
    </source>
</evidence>
<gene>
    <name evidence="6" type="primary">ushA</name>
    <name evidence="6" type="ORF">SMUL_2225</name>
</gene>
<dbReference type="PANTHER" id="PTHR11839:SF15">
    <property type="entry name" value="URIDINE DIPHOSPHATE GLUCOSE PYROPHOSPHATASE NUDT14"/>
    <property type="match status" value="1"/>
</dbReference>
<comment type="cofactor">
    <cofactor evidence="1 3">
        <name>Mg(2+)</name>
        <dbReference type="ChEBI" id="CHEBI:18420"/>
    </cofactor>
</comment>
<dbReference type="RefSeq" id="WP_025345328.1">
    <property type="nucleotide sequence ID" value="NZ_CP007201.1"/>
</dbReference>
<keyword evidence="3" id="KW-0460">Magnesium</keyword>
<dbReference type="EMBL" id="CP007201">
    <property type="protein sequence ID" value="AHJ13478.1"/>
    <property type="molecule type" value="Genomic_DNA"/>
</dbReference>
<feature type="short sequence motif" description="Nudix box" evidence="4">
    <location>
        <begin position="81"/>
        <end position="103"/>
    </location>
</feature>
<dbReference type="GO" id="GO:0008768">
    <property type="term" value="F:UDP-sugar diphosphatase activity"/>
    <property type="evidence" value="ECO:0007669"/>
    <property type="project" value="UniProtKB-EC"/>
</dbReference>
<accession>A0AA86DYN5</accession>
<dbReference type="PANTHER" id="PTHR11839">
    <property type="entry name" value="UDP/ADP-SUGAR PYROPHOSPHATASE"/>
    <property type="match status" value="1"/>
</dbReference>
<protein>
    <submittedName>
        <fullName evidence="6">UDP-sugar diphosphatase</fullName>
        <ecNumber evidence="6">3.6.1.45</ecNumber>
    </submittedName>
</protein>
<evidence type="ECO:0000256" key="3">
    <source>
        <dbReference type="PIRSR" id="PIRSR604385-2"/>
    </source>
</evidence>
<dbReference type="NCBIfam" id="TIGR00052">
    <property type="entry name" value="nudix-type nucleoside diphosphatase, YffH/AdpP family"/>
    <property type="match status" value="1"/>
</dbReference>
<evidence type="ECO:0000256" key="2">
    <source>
        <dbReference type="ARBA" id="ARBA00022801"/>
    </source>
</evidence>
<proteinExistence type="predicted"/>
<dbReference type="GO" id="GO:0006753">
    <property type="term" value="P:nucleoside phosphate metabolic process"/>
    <property type="evidence" value="ECO:0007669"/>
    <property type="project" value="TreeGrafter"/>
</dbReference>
<evidence type="ECO:0000313" key="7">
    <source>
        <dbReference type="Proteomes" id="UP000019322"/>
    </source>
</evidence>
<sequence>MKHTIEVLKIEECLHSDYIKPKSMYYLHNSVEKRWDIVDTHNSVAILLYHKDLDSFVFVKQFRPSIYLKNNDGFTYELCAGLVDKNKSLIEIAQEEVLEETGYDVSLNELQKVTSFYTAVGFAGGLQTFYFASIDESMRVGDGGGIDSENIEVIYLKREEALTFMFDESIATTSGLMFALMWYFKTYEK</sequence>
<dbReference type="GO" id="GO:0019693">
    <property type="term" value="P:ribose phosphate metabolic process"/>
    <property type="evidence" value="ECO:0007669"/>
    <property type="project" value="TreeGrafter"/>
</dbReference>
<dbReference type="InterPro" id="IPR004385">
    <property type="entry name" value="NDP_pyrophosphatase"/>
</dbReference>
<dbReference type="PROSITE" id="PS51462">
    <property type="entry name" value="NUDIX"/>
    <property type="match status" value="1"/>
</dbReference>
<keyword evidence="3" id="KW-0479">Metal-binding</keyword>
<reference evidence="6 7" key="1">
    <citation type="journal article" date="2014" name="Environ. Microbiol.">
        <title>Insights into organohalide respiration and the versatile catabolism of Sulfurospirillum multivorans gained from comparative genomics and physiological studies.</title>
        <authorList>
            <person name="Goris T."/>
            <person name="Schubert T."/>
            <person name="Gadkari J."/>
            <person name="Wubet T."/>
            <person name="Tarkka M."/>
            <person name="Buscot F."/>
            <person name="Adrian L."/>
            <person name="Diekert G."/>
        </authorList>
    </citation>
    <scope>NUCLEOTIDE SEQUENCE [LARGE SCALE GENOMIC DNA]</scope>
    <source>
        <strain evidence="7">DM 12446 / JCM 15788 / NBRC 109480</strain>
    </source>
</reference>
<evidence type="ECO:0000259" key="5">
    <source>
        <dbReference type="PROSITE" id="PS51462"/>
    </source>
</evidence>
<evidence type="ECO:0000256" key="4">
    <source>
        <dbReference type="PIRSR" id="PIRSR604385-3"/>
    </source>
</evidence>
<dbReference type="InterPro" id="IPR000086">
    <property type="entry name" value="NUDIX_hydrolase_dom"/>
</dbReference>
<dbReference type="Proteomes" id="UP000019322">
    <property type="component" value="Chromosome"/>
</dbReference>
<feature type="binding site" evidence="3">
    <location>
        <position position="96"/>
    </location>
    <ligand>
        <name>Mg(2+)</name>
        <dbReference type="ChEBI" id="CHEBI:18420"/>
        <label>1</label>
    </ligand>
</feature>
<dbReference type="KEGG" id="smul:SMUL_2225"/>
<feature type="binding site" evidence="3">
    <location>
        <position position="100"/>
    </location>
    <ligand>
        <name>Mg(2+)</name>
        <dbReference type="ChEBI" id="CHEBI:18420"/>
        <label>2</label>
    </ligand>
</feature>
<dbReference type="GO" id="GO:0046872">
    <property type="term" value="F:metal ion binding"/>
    <property type="evidence" value="ECO:0007669"/>
    <property type="project" value="UniProtKB-KW"/>
</dbReference>
<dbReference type="CDD" id="cd18887">
    <property type="entry name" value="NUDIX_UGPPase_Nudt14"/>
    <property type="match status" value="1"/>
</dbReference>
<keyword evidence="2 6" id="KW-0378">Hydrolase</keyword>
<dbReference type="EC" id="3.6.1.45" evidence="6"/>
<dbReference type="AlphaFoldDB" id="A0AA86DYN5"/>